<keyword evidence="2" id="KW-0547">Nucleotide-binding</keyword>
<dbReference type="SUPFAM" id="SSF52540">
    <property type="entry name" value="P-loop containing nucleoside triphosphate hydrolases"/>
    <property type="match status" value="1"/>
</dbReference>
<dbReference type="PANTHER" id="PTHR42711">
    <property type="entry name" value="ABC TRANSPORTER ATP-BINDING PROTEIN"/>
    <property type="match status" value="1"/>
</dbReference>
<dbReference type="PANTHER" id="PTHR42711:SF10">
    <property type="entry name" value="ABC TRANSPORTER ATP-BINDING PROTEIN"/>
    <property type="match status" value="1"/>
</dbReference>
<evidence type="ECO:0000313" key="5">
    <source>
        <dbReference type="EMBL" id="VAX03758.1"/>
    </source>
</evidence>
<dbReference type="Gene3D" id="3.40.50.300">
    <property type="entry name" value="P-loop containing nucleotide triphosphate hydrolases"/>
    <property type="match status" value="1"/>
</dbReference>
<name>A0A3B1AWW4_9ZZZZ</name>
<evidence type="ECO:0000256" key="3">
    <source>
        <dbReference type="ARBA" id="ARBA00022840"/>
    </source>
</evidence>
<dbReference type="Pfam" id="PF00005">
    <property type="entry name" value="ABC_tran"/>
    <property type="match status" value="1"/>
</dbReference>
<feature type="non-terminal residue" evidence="5">
    <location>
        <position position="1"/>
    </location>
</feature>
<dbReference type="InterPro" id="IPR050763">
    <property type="entry name" value="ABC_transporter_ATP-binding"/>
</dbReference>
<dbReference type="AlphaFoldDB" id="A0A3B1AWW4"/>
<sequence length="207" mass="23062">YFGHGPENQPWIDELIETLSLADKADANLHDLSGGMKRRVLIAQALVHKPDVVVLDEPTAGVDVELRQALWQFTRRLHADGRTIVLTTHYLEEAEALCEEIAILNRGQVVAQESKTALLARCPYRTLRLTLAQSDYRLPESLQALVTEAEGNRLSLRLHKTDHHIGDALKALQTAGIEVTDLRTEESGLEEVFLELTADLPAKTTRS</sequence>
<reference evidence="5" key="1">
    <citation type="submission" date="2018-06" db="EMBL/GenBank/DDBJ databases">
        <authorList>
            <person name="Zhirakovskaya E."/>
        </authorList>
    </citation>
    <scope>NUCLEOTIDE SEQUENCE</scope>
</reference>
<dbReference type="EMBL" id="UOFV01000428">
    <property type="protein sequence ID" value="VAX03758.1"/>
    <property type="molecule type" value="Genomic_DNA"/>
</dbReference>
<feature type="domain" description="ABC transporter" evidence="4">
    <location>
        <begin position="9"/>
        <end position="60"/>
    </location>
</feature>
<proteinExistence type="predicted"/>
<keyword evidence="3 5" id="KW-0067">ATP-binding</keyword>
<dbReference type="InterPro" id="IPR003439">
    <property type="entry name" value="ABC_transporter-like_ATP-bd"/>
</dbReference>
<dbReference type="GO" id="GO:0005524">
    <property type="term" value="F:ATP binding"/>
    <property type="evidence" value="ECO:0007669"/>
    <property type="project" value="UniProtKB-KW"/>
</dbReference>
<dbReference type="GO" id="GO:0016887">
    <property type="term" value="F:ATP hydrolysis activity"/>
    <property type="evidence" value="ECO:0007669"/>
    <property type="project" value="InterPro"/>
</dbReference>
<keyword evidence="1" id="KW-0813">Transport</keyword>
<evidence type="ECO:0000259" key="4">
    <source>
        <dbReference type="Pfam" id="PF00005"/>
    </source>
</evidence>
<evidence type="ECO:0000256" key="2">
    <source>
        <dbReference type="ARBA" id="ARBA00022741"/>
    </source>
</evidence>
<dbReference type="InterPro" id="IPR027417">
    <property type="entry name" value="P-loop_NTPase"/>
</dbReference>
<protein>
    <submittedName>
        <fullName evidence="5">Efflux ABC transporter, ATP-binding protein</fullName>
    </submittedName>
</protein>
<evidence type="ECO:0000256" key="1">
    <source>
        <dbReference type="ARBA" id="ARBA00022448"/>
    </source>
</evidence>
<organism evidence="5">
    <name type="scientific">hydrothermal vent metagenome</name>
    <dbReference type="NCBI Taxonomy" id="652676"/>
    <lineage>
        <taxon>unclassified sequences</taxon>
        <taxon>metagenomes</taxon>
        <taxon>ecological metagenomes</taxon>
    </lineage>
</organism>
<accession>A0A3B1AWW4</accession>
<gene>
    <name evidence="5" type="ORF">MNBD_GAMMA19-836</name>
</gene>